<dbReference type="GO" id="GO:0006294">
    <property type="term" value="P:nucleotide-excision repair, preincision complex assembly"/>
    <property type="evidence" value="ECO:0007669"/>
    <property type="project" value="TreeGrafter"/>
</dbReference>
<dbReference type="GO" id="GO:0000439">
    <property type="term" value="C:transcription factor TFIIH core complex"/>
    <property type="evidence" value="ECO:0007669"/>
    <property type="project" value="InterPro"/>
</dbReference>
<protein>
    <submittedName>
        <fullName evidence="1">Uncharacterized protein</fullName>
    </submittedName>
</protein>
<gene>
    <name evidence="1" type="ORF">POTOM_034935</name>
</gene>
<sequence>MLGSDSENARKNDAAVQFLHNHLPDVFDVLQQLVITVNGCLKDYHFPVLASILTRSPDLESLSMTCNENRNQPDCSRKLKNKTTQFCKQREGFRNLIGHQLQEIEIELKGKGHPVGVVGNMLKIAKGSKKMIIISSKATLKSLSKTVLSCSDEANVGLLRDNEKAKILLLFCYNSIAIGSDDNSSDFRLLRMVNATKGLFISCDIPMAQFIINLNASLPALQKFIIHILDSSHMFVQPHVSEMIRSAIADFREQNSYEKPP</sequence>
<proteinExistence type="predicted"/>
<evidence type="ECO:0000313" key="1">
    <source>
        <dbReference type="EMBL" id="KAG6761706.1"/>
    </source>
</evidence>
<keyword evidence="2" id="KW-1185">Reference proteome</keyword>
<dbReference type="Proteomes" id="UP000886885">
    <property type="component" value="Chromosome 9D"/>
</dbReference>
<dbReference type="SMART" id="SM01395">
    <property type="entry name" value="Tbf5"/>
    <property type="match status" value="1"/>
</dbReference>
<dbReference type="EMBL" id="JAAWWB010000018">
    <property type="protein sequence ID" value="KAG6761706.1"/>
    <property type="molecule type" value="Genomic_DNA"/>
</dbReference>
<dbReference type="PANTHER" id="PTHR28580">
    <property type="entry name" value="GENERAL TRANSCRIPTION FACTOR IIH SUBUNIT 5"/>
    <property type="match status" value="1"/>
</dbReference>
<evidence type="ECO:0000313" key="2">
    <source>
        <dbReference type="Proteomes" id="UP000886885"/>
    </source>
</evidence>
<dbReference type="Pfam" id="PF06331">
    <property type="entry name" value="Tfb5"/>
    <property type="match status" value="1"/>
</dbReference>
<accession>A0A8X8CGI4</accession>
<comment type="caution">
    <text evidence="1">The sequence shown here is derived from an EMBL/GenBank/DDBJ whole genome shotgun (WGS) entry which is preliminary data.</text>
</comment>
<dbReference type="GO" id="GO:0006367">
    <property type="term" value="P:transcription initiation at RNA polymerase II promoter"/>
    <property type="evidence" value="ECO:0007669"/>
    <property type="project" value="InterPro"/>
</dbReference>
<dbReference type="PANTHER" id="PTHR28580:SF1">
    <property type="entry name" value="GENERAL TRANSCRIPTION FACTOR IIH SUBUNIT 5"/>
    <property type="match status" value="1"/>
</dbReference>
<organism evidence="1 2">
    <name type="scientific">Populus tomentosa</name>
    <name type="common">Chinese white poplar</name>
    <dbReference type="NCBI Taxonomy" id="118781"/>
    <lineage>
        <taxon>Eukaryota</taxon>
        <taxon>Viridiplantae</taxon>
        <taxon>Streptophyta</taxon>
        <taxon>Embryophyta</taxon>
        <taxon>Tracheophyta</taxon>
        <taxon>Spermatophyta</taxon>
        <taxon>Magnoliopsida</taxon>
        <taxon>eudicotyledons</taxon>
        <taxon>Gunneridae</taxon>
        <taxon>Pentapetalae</taxon>
        <taxon>rosids</taxon>
        <taxon>fabids</taxon>
        <taxon>Malpighiales</taxon>
        <taxon>Salicaceae</taxon>
        <taxon>Saliceae</taxon>
        <taxon>Populus</taxon>
    </lineage>
</organism>
<reference evidence="1" key="1">
    <citation type="journal article" date="2020" name="bioRxiv">
        <title>Hybrid origin of Populus tomentosa Carr. identified through genome sequencing and phylogenomic analysis.</title>
        <authorList>
            <person name="An X."/>
            <person name="Gao K."/>
            <person name="Chen Z."/>
            <person name="Li J."/>
            <person name="Yang X."/>
            <person name="Yang X."/>
            <person name="Zhou J."/>
            <person name="Guo T."/>
            <person name="Zhao T."/>
            <person name="Huang S."/>
            <person name="Miao D."/>
            <person name="Khan W.U."/>
            <person name="Rao P."/>
            <person name="Ye M."/>
            <person name="Lei B."/>
            <person name="Liao W."/>
            <person name="Wang J."/>
            <person name="Ji L."/>
            <person name="Li Y."/>
            <person name="Guo B."/>
            <person name="Mustafa N.S."/>
            <person name="Li S."/>
            <person name="Yun Q."/>
            <person name="Keller S.R."/>
            <person name="Mao J."/>
            <person name="Zhang R."/>
            <person name="Strauss S.H."/>
        </authorList>
    </citation>
    <scope>NUCLEOTIDE SEQUENCE</scope>
    <source>
        <strain evidence="1">GM15</strain>
        <tissue evidence="1">Leaf</tissue>
    </source>
</reference>
<name>A0A8X8CGI4_POPTO</name>
<dbReference type="OrthoDB" id="354at2759"/>
<dbReference type="InterPro" id="IPR009400">
    <property type="entry name" value="TFIIH_TTDA/Tfb5"/>
</dbReference>
<dbReference type="FunFam" id="3.30.70.1220:FF:000003">
    <property type="entry name" value="General transcription and DNA repair factor IIH subunit TFB5"/>
    <property type="match status" value="1"/>
</dbReference>
<dbReference type="GO" id="GO:0005675">
    <property type="term" value="C:transcription factor TFIIH holo complex"/>
    <property type="evidence" value="ECO:0007669"/>
    <property type="project" value="TreeGrafter"/>
</dbReference>
<dbReference type="AlphaFoldDB" id="A0A8X8CGI4"/>